<accession>A0A395MEL3</accession>
<feature type="transmembrane region" description="Helical" evidence="1">
    <location>
        <begin position="76"/>
        <end position="99"/>
    </location>
</feature>
<dbReference type="EMBL" id="PXXK01000309">
    <property type="protein sequence ID" value="RFN46304.1"/>
    <property type="molecule type" value="Genomic_DNA"/>
</dbReference>
<gene>
    <name evidence="2" type="ORF">FIE12Z_9458</name>
</gene>
<dbReference type="AlphaFoldDB" id="A0A395MEL3"/>
<proteinExistence type="predicted"/>
<keyword evidence="1" id="KW-1133">Transmembrane helix</keyword>
<comment type="caution">
    <text evidence="2">The sequence shown here is derived from an EMBL/GenBank/DDBJ whole genome shotgun (WGS) entry which is preliminary data.</text>
</comment>
<keyword evidence="1" id="KW-0812">Transmembrane</keyword>
<dbReference type="Proteomes" id="UP000265631">
    <property type="component" value="Unassembled WGS sequence"/>
</dbReference>
<organism evidence="2 3">
    <name type="scientific">Fusarium flagelliforme</name>
    <dbReference type="NCBI Taxonomy" id="2675880"/>
    <lineage>
        <taxon>Eukaryota</taxon>
        <taxon>Fungi</taxon>
        <taxon>Dikarya</taxon>
        <taxon>Ascomycota</taxon>
        <taxon>Pezizomycotina</taxon>
        <taxon>Sordariomycetes</taxon>
        <taxon>Hypocreomycetidae</taxon>
        <taxon>Hypocreales</taxon>
        <taxon>Nectriaceae</taxon>
        <taxon>Fusarium</taxon>
        <taxon>Fusarium incarnatum-equiseti species complex</taxon>
    </lineage>
</organism>
<protein>
    <submittedName>
        <fullName evidence="2">Uncharacterized protein</fullName>
    </submittedName>
</protein>
<evidence type="ECO:0000256" key="1">
    <source>
        <dbReference type="SAM" id="Phobius"/>
    </source>
</evidence>
<evidence type="ECO:0000313" key="3">
    <source>
        <dbReference type="Proteomes" id="UP000265631"/>
    </source>
</evidence>
<reference evidence="2 3" key="1">
    <citation type="journal article" date="2018" name="PLoS Pathog.">
        <title>Evolution of structural diversity of trichothecenes, a family of toxins produced by plant pathogenic and entomopathogenic fungi.</title>
        <authorList>
            <person name="Proctor R.H."/>
            <person name="McCormick S.P."/>
            <person name="Kim H.S."/>
            <person name="Cardoza R.E."/>
            <person name="Stanley A.M."/>
            <person name="Lindo L."/>
            <person name="Kelly A."/>
            <person name="Brown D.W."/>
            <person name="Lee T."/>
            <person name="Vaughan M.M."/>
            <person name="Alexander N.J."/>
            <person name="Busman M."/>
            <person name="Gutierrez S."/>
        </authorList>
    </citation>
    <scope>NUCLEOTIDE SEQUENCE [LARGE SCALE GENOMIC DNA]</scope>
    <source>
        <strain evidence="2 3">NRRL 13405</strain>
    </source>
</reference>
<evidence type="ECO:0000313" key="2">
    <source>
        <dbReference type="EMBL" id="RFN46304.1"/>
    </source>
</evidence>
<sequence length="162" mass="17260">MPVEMICVGERFTATSKFMGWDTKRLLVGDDVWDVLIGTVLLLRASPGAVEGALPSRSSREQEVVRGRQQGREKDSVVVVAAAVVSAAVAVVAVAAVAIREISGEANPTFIITRKAVVPSSRASGYLDDRLDHKQVVCIDVPFAHKGLPSSSGWTVRGCSSR</sequence>
<keyword evidence="1" id="KW-0472">Membrane</keyword>
<name>A0A395MEL3_9HYPO</name>
<keyword evidence="3" id="KW-1185">Reference proteome</keyword>